<reference evidence="10 11" key="1">
    <citation type="submission" date="2017-09" db="EMBL/GenBank/DDBJ databases">
        <title>Depth-based differentiation of microbial function through sediment-hosted aquifers and enrichment of novel symbionts in the deep terrestrial subsurface.</title>
        <authorList>
            <person name="Probst A.J."/>
            <person name="Ladd B."/>
            <person name="Jarett J.K."/>
            <person name="Geller-Mcgrath D.E."/>
            <person name="Sieber C.M."/>
            <person name="Emerson J.B."/>
            <person name="Anantharaman K."/>
            <person name="Thomas B.C."/>
            <person name="Malmstrom R."/>
            <person name="Stieglmeier M."/>
            <person name="Klingl A."/>
            <person name="Woyke T."/>
            <person name="Ryan C.M."/>
            <person name="Banfield J.F."/>
        </authorList>
    </citation>
    <scope>NUCLEOTIDE SEQUENCE [LARGE SCALE GENOMIC DNA]</scope>
    <source>
        <strain evidence="10">CG23_combo_of_CG06-09_8_20_14_all_40_23</strain>
    </source>
</reference>
<name>A0A2H0A4A9_9BACT</name>
<proteinExistence type="inferred from homology"/>
<gene>
    <name evidence="10" type="ORF">COX18_07200</name>
</gene>
<dbReference type="InterPro" id="IPR047817">
    <property type="entry name" value="ABC2_TM_bact-type"/>
</dbReference>
<feature type="transmembrane region" description="Helical" evidence="8">
    <location>
        <begin position="348"/>
        <end position="370"/>
    </location>
</feature>
<feature type="transmembrane region" description="Helical" evidence="8">
    <location>
        <begin position="293"/>
        <end position="312"/>
    </location>
</feature>
<keyword evidence="3 8" id="KW-0813">Transport</keyword>
<dbReference type="InterPro" id="IPR000412">
    <property type="entry name" value="ABC_2_transport"/>
</dbReference>
<dbReference type="Proteomes" id="UP000231067">
    <property type="component" value="Unassembled WGS sequence"/>
</dbReference>
<feature type="transmembrane region" description="Helical" evidence="8">
    <location>
        <begin position="21"/>
        <end position="42"/>
    </location>
</feature>
<dbReference type="GO" id="GO:0043190">
    <property type="term" value="C:ATP-binding cassette (ABC) transporter complex"/>
    <property type="evidence" value="ECO:0007669"/>
    <property type="project" value="InterPro"/>
</dbReference>
<comment type="caution">
    <text evidence="10">The sequence shown here is derived from an EMBL/GenBank/DDBJ whole genome shotgun (WGS) entry which is preliminary data.</text>
</comment>
<feature type="domain" description="ABC transmembrane type-2" evidence="9">
    <location>
        <begin position="150"/>
        <end position="375"/>
    </location>
</feature>
<accession>A0A2H0A4A9</accession>
<feature type="transmembrane region" description="Helical" evidence="8">
    <location>
        <begin position="324"/>
        <end position="342"/>
    </location>
</feature>
<dbReference type="PROSITE" id="PS51012">
    <property type="entry name" value="ABC_TM2"/>
    <property type="match status" value="1"/>
</dbReference>
<dbReference type="EMBL" id="PCSH01000129">
    <property type="protein sequence ID" value="PIP40273.1"/>
    <property type="molecule type" value="Genomic_DNA"/>
</dbReference>
<keyword evidence="4 8" id="KW-1003">Cell membrane</keyword>
<evidence type="ECO:0000256" key="1">
    <source>
        <dbReference type="ARBA" id="ARBA00004651"/>
    </source>
</evidence>
<dbReference type="AlphaFoldDB" id="A0A2H0A4A9"/>
<comment type="similarity">
    <text evidence="2 8">Belongs to the ABC-2 integral membrane protein family.</text>
</comment>
<evidence type="ECO:0000256" key="8">
    <source>
        <dbReference type="RuleBase" id="RU361157"/>
    </source>
</evidence>
<dbReference type="Pfam" id="PF12698">
    <property type="entry name" value="ABC2_membrane_3"/>
    <property type="match status" value="1"/>
</dbReference>
<sequence>MNMQRLLSIVKKEIIQIKRDRASMVMAFILPLIMLLIFGYAVTTDVEHIKTAVFDQSKSFESRQLVNSFKNTGYFDPDSLAESYKEMTYLIDSGKAAAGIIIPPDYAKKLHRNESTQIQLLVDGSDPLVARGALSNAQVIVQSKSFDSKIRQLQKTGLAINLKPPIELSYRIWYNPNMESRKFNIPGLIGVIMQNITMLLTAFATVRERERGTLEQLIITPVKPLELIVGKLIPYAFIGFWDMLLVLCLGVFWFNVPINGSIIQLLLLSLIFLIAALGFGMFVSTVSKTQLQAMQVSFMIILPSILLSGFMFPRDSMPKLLQILGNIIPLTYFIHILRGIILKGVGSSYLWTDIIPLIVFAIGILFLSVIRMKKRLE</sequence>
<dbReference type="PRINTS" id="PR00164">
    <property type="entry name" value="ABC2TRNSPORT"/>
</dbReference>
<evidence type="ECO:0000256" key="4">
    <source>
        <dbReference type="ARBA" id="ARBA00022475"/>
    </source>
</evidence>
<dbReference type="InterPro" id="IPR013525">
    <property type="entry name" value="ABC2_TM"/>
</dbReference>
<feature type="transmembrane region" description="Helical" evidence="8">
    <location>
        <begin position="266"/>
        <end position="287"/>
    </location>
</feature>
<evidence type="ECO:0000259" key="9">
    <source>
        <dbReference type="PROSITE" id="PS51012"/>
    </source>
</evidence>
<keyword evidence="7 8" id="KW-0472">Membrane</keyword>
<dbReference type="InterPro" id="IPR051449">
    <property type="entry name" value="ABC-2_transporter_component"/>
</dbReference>
<evidence type="ECO:0000313" key="10">
    <source>
        <dbReference type="EMBL" id="PIP40273.1"/>
    </source>
</evidence>
<evidence type="ECO:0000313" key="11">
    <source>
        <dbReference type="Proteomes" id="UP000231067"/>
    </source>
</evidence>
<organism evidence="10 11">
    <name type="scientific">Candidatus Desantisbacteria bacterium CG23_combo_of_CG06-09_8_20_14_all_40_23</name>
    <dbReference type="NCBI Taxonomy" id="1974550"/>
    <lineage>
        <taxon>Bacteria</taxon>
        <taxon>Candidatus Desantisiibacteriota</taxon>
    </lineage>
</organism>
<evidence type="ECO:0000256" key="2">
    <source>
        <dbReference type="ARBA" id="ARBA00007783"/>
    </source>
</evidence>
<dbReference type="PANTHER" id="PTHR30294:SF29">
    <property type="entry name" value="MULTIDRUG ABC TRANSPORTER PERMEASE YBHS-RELATED"/>
    <property type="match status" value="1"/>
</dbReference>
<comment type="subcellular location">
    <subcellularLocation>
        <location evidence="1 8">Cell membrane</location>
        <topology evidence="1 8">Multi-pass membrane protein</topology>
    </subcellularLocation>
</comment>
<keyword evidence="6 8" id="KW-1133">Transmembrane helix</keyword>
<feature type="transmembrane region" description="Helical" evidence="8">
    <location>
        <begin position="232"/>
        <end position="254"/>
    </location>
</feature>
<keyword evidence="5 8" id="KW-0812">Transmembrane</keyword>
<dbReference type="PANTHER" id="PTHR30294">
    <property type="entry name" value="MEMBRANE COMPONENT OF ABC TRANSPORTER YHHJ-RELATED"/>
    <property type="match status" value="1"/>
</dbReference>
<dbReference type="Gene3D" id="3.40.1710.10">
    <property type="entry name" value="abc type-2 transporter like domain"/>
    <property type="match status" value="1"/>
</dbReference>
<evidence type="ECO:0000256" key="6">
    <source>
        <dbReference type="ARBA" id="ARBA00022989"/>
    </source>
</evidence>
<evidence type="ECO:0000256" key="7">
    <source>
        <dbReference type="ARBA" id="ARBA00023136"/>
    </source>
</evidence>
<evidence type="ECO:0000256" key="5">
    <source>
        <dbReference type="ARBA" id="ARBA00022692"/>
    </source>
</evidence>
<protein>
    <recommendedName>
        <fullName evidence="8">Transport permease protein</fullName>
    </recommendedName>
</protein>
<evidence type="ECO:0000256" key="3">
    <source>
        <dbReference type="ARBA" id="ARBA00022448"/>
    </source>
</evidence>
<dbReference type="GO" id="GO:0140359">
    <property type="term" value="F:ABC-type transporter activity"/>
    <property type="evidence" value="ECO:0007669"/>
    <property type="project" value="InterPro"/>
</dbReference>